<evidence type="ECO:0000256" key="7">
    <source>
        <dbReference type="SAM" id="MobiDB-lite"/>
    </source>
</evidence>
<proteinExistence type="predicted"/>
<dbReference type="Pfam" id="PF00884">
    <property type="entry name" value="Sulfatase"/>
    <property type="match status" value="1"/>
</dbReference>
<evidence type="ECO:0000256" key="6">
    <source>
        <dbReference type="ARBA" id="ARBA00023136"/>
    </source>
</evidence>
<keyword evidence="3" id="KW-1003">Cell membrane</keyword>
<dbReference type="PANTHER" id="PTHR47371">
    <property type="entry name" value="LIPOTEICHOIC ACID SYNTHASE"/>
    <property type="match status" value="1"/>
</dbReference>
<feature type="compositionally biased region" description="Polar residues" evidence="7">
    <location>
        <begin position="258"/>
        <end position="271"/>
    </location>
</feature>
<dbReference type="InterPro" id="IPR000917">
    <property type="entry name" value="Sulfatase_N"/>
</dbReference>
<dbReference type="InterPro" id="IPR050448">
    <property type="entry name" value="OpgB/LTA_synthase_biosynth"/>
</dbReference>
<protein>
    <submittedName>
        <fullName evidence="10">Arylsulfatase A-like enzyme</fullName>
    </submittedName>
</protein>
<evidence type="ECO:0000256" key="3">
    <source>
        <dbReference type="ARBA" id="ARBA00022475"/>
    </source>
</evidence>
<evidence type="ECO:0000313" key="11">
    <source>
        <dbReference type="Proteomes" id="UP000543642"/>
    </source>
</evidence>
<feature type="region of interest" description="Disordered" evidence="7">
    <location>
        <begin position="237"/>
        <end position="291"/>
    </location>
</feature>
<feature type="transmembrane region" description="Helical" evidence="8">
    <location>
        <begin position="119"/>
        <end position="145"/>
    </location>
</feature>
<comment type="subcellular location">
    <subcellularLocation>
        <location evidence="1">Cell membrane</location>
        <topology evidence="1">Multi-pass membrane protein</topology>
    </subcellularLocation>
</comment>
<dbReference type="RefSeq" id="WP_183770277.1">
    <property type="nucleotide sequence ID" value="NZ_JACHFW010000001.1"/>
</dbReference>
<feature type="transmembrane region" description="Helical" evidence="8">
    <location>
        <begin position="157"/>
        <end position="178"/>
    </location>
</feature>
<comment type="caution">
    <text evidence="10">The sequence shown here is derived from an EMBL/GenBank/DDBJ whole genome shotgun (WGS) entry which is preliminary data.</text>
</comment>
<dbReference type="Gene3D" id="3.30.1120.170">
    <property type="match status" value="1"/>
</dbReference>
<keyword evidence="11" id="KW-1185">Reference proteome</keyword>
<dbReference type="AlphaFoldDB" id="A0A7W8H7M8"/>
<evidence type="ECO:0000256" key="8">
    <source>
        <dbReference type="SAM" id="Phobius"/>
    </source>
</evidence>
<accession>A0A7W8H7M8</accession>
<evidence type="ECO:0000256" key="4">
    <source>
        <dbReference type="ARBA" id="ARBA00022692"/>
    </source>
</evidence>
<dbReference type="EMBL" id="JACHFW010000001">
    <property type="protein sequence ID" value="MBB5263013.1"/>
    <property type="molecule type" value="Genomic_DNA"/>
</dbReference>
<feature type="transmembrane region" description="Helical" evidence="8">
    <location>
        <begin position="75"/>
        <end position="99"/>
    </location>
</feature>
<name>A0A7W8H7M8_9FIRM</name>
<keyword evidence="5 8" id="KW-1133">Transmembrane helix</keyword>
<dbReference type="InterPro" id="IPR017850">
    <property type="entry name" value="Alkaline_phosphatase_core_sf"/>
</dbReference>
<organism evidence="10 11">
    <name type="scientific">Catenibacillus scindens</name>
    <dbReference type="NCBI Taxonomy" id="673271"/>
    <lineage>
        <taxon>Bacteria</taxon>
        <taxon>Bacillati</taxon>
        <taxon>Bacillota</taxon>
        <taxon>Clostridia</taxon>
        <taxon>Lachnospirales</taxon>
        <taxon>Lachnospiraceae</taxon>
        <taxon>Catenibacillus</taxon>
    </lineage>
</organism>
<dbReference type="CDD" id="cd16015">
    <property type="entry name" value="LTA_synthase"/>
    <property type="match status" value="1"/>
</dbReference>
<evidence type="ECO:0000313" key="10">
    <source>
        <dbReference type="EMBL" id="MBB5263013.1"/>
    </source>
</evidence>
<evidence type="ECO:0000259" key="9">
    <source>
        <dbReference type="Pfam" id="PF00884"/>
    </source>
</evidence>
<dbReference type="GO" id="GO:0005886">
    <property type="term" value="C:plasma membrane"/>
    <property type="evidence" value="ECO:0007669"/>
    <property type="project" value="UniProtKB-SubCell"/>
</dbReference>
<dbReference type="Proteomes" id="UP000543642">
    <property type="component" value="Unassembled WGS sequence"/>
</dbReference>
<keyword evidence="4 8" id="KW-0812">Transmembrane</keyword>
<sequence>MGKNKEHTDSVYKKRNLLPLFYFPLLLLYEESIFRAFVIGTFPGRTFVITLLLCVSLGSAMTLLCSFWKPKVNKTLSLLLTIVAIAPFVVQTVYMGIFRTPMVLSSMGNAGQAAQFMDIIIHTIIENVPPLTLMVAVPVIARVLLTRFHVVYRQYRLPFLGLFILPVIAGFGIIFLMLRSGGQAAGSAYAIYYHEQPGTLVLNRFGLLCCVKNDLKALIFPDELKGDLLLTQSSGQDALSKEPAAEPDAPDFWKNEPDSTSFSETGESTDSIGEKASETIETETETEAPKIPVPNVMDIDFKALAANETDEVYKAMDEYFAQVEPTYTNEYTGMFKDFNLIFLTAEAFSPYAISEDLTPTLYKLANEGFVFQNFYNPVWGVSTSDGEYVNCLGLIPKSGVWSMSHSSDNWLPFTMGNQFLAQGYTTLAYHNHTYDYYDRDLSHPNLGYTYKGYGNGLDVTYVWPESDLEMMELTIPEYINDDHFSIYYMTVSGHLPYSWGGNAMASKHRDAVESLPYSENVKGYIAANMELDRALEYLIEQLDAAGKLENTVIVMAADHYPYGLEESELSELAGHSVESNFELYESSLILWSGSMEGDAPVIVDKYCSNLDIIPTLSNLFGLEYDSRLLMGRDILSNSPPLVIFSNKSWITDKAMYNSQNGQVTSLSPKETVSDEYVQSIHNEVAAKFTFSTYILDTDYYRYLFSHASSAEDE</sequence>
<evidence type="ECO:0000256" key="5">
    <source>
        <dbReference type="ARBA" id="ARBA00022989"/>
    </source>
</evidence>
<keyword evidence="6 8" id="KW-0472">Membrane</keyword>
<feature type="transmembrane region" description="Helical" evidence="8">
    <location>
        <begin position="20"/>
        <end position="40"/>
    </location>
</feature>
<evidence type="ECO:0000256" key="1">
    <source>
        <dbReference type="ARBA" id="ARBA00004651"/>
    </source>
</evidence>
<gene>
    <name evidence="10" type="ORF">HNP82_000107</name>
</gene>
<reference evidence="10 11" key="1">
    <citation type="submission" date="2020-08" db="EMBL/GenBank/DDBJ databases">
        <title>Genomic Encyclopedia of Type Strains, Phase IV (KMG-IV): sequencing the most valuable type-strain genomes for metagenomic binning, comparative biology and taxonomic classification.</title>
        <authorList>
            <person name="Goeker M."/>
        </authorList>
    </citation>
    <scope>NUCLEOTIDE SEQUENCE [LARGE SCALE GENOMIC DNA]</scope>
    <source>
        <strain evidence="10 11">DSM 106146</strain>
    </source>
</reference>
<feature type="domain" description="Sulfatase N-terminal" evidence="9">
    <location>
        <begin position="357"/>
        <end position="621"/>
    </location>
</feature>
<comment type="pathway">
    <text evidence="2">Cell wall biogenesis; lipoteichoic acid biosynthesis.</text>
</comment>
<dbReference type="PANTHER" id="PTHR47371:SF3">
    <property type="entry name" value="PHOSPHOGLYCEROL TRANSFERASE I"/>
    <property type="match status" value="1"/>
</dbReference>
<dbReference type="Gene3D" id="3.40.720.10">
    <property type="entry name" value="Alkaline Phosphatase, subunit A"/>
    <property type="match status" value="1"/>
</dbReference>
<feature type="transmembrane region" description="Helical" evidence="8">
    <location>
        <begin position="46"/>
        <end position="68"/>
    </location>
</feature>
<dbReference type="SUPFAM" id="SSF53649">
    <property type="entry name" value="Alkaline phosphatase-like"/>
    <property type="match status" value="1"/>
</dbReference>
<evidence type="ECO:0000256" key="2">
    <source>
        <dbReference type="ARBA" id="ARBA00004936"/>
    </source>
</evidence>